<keyword evidence="1 4" id="KW-0349">Heme</keyword>
<evidence type="ECO:0000259" key="7">
    <source>
        <dbReference type="PROSITE" id="PS51007"/>
    </source>
</evidence>
<feature type="domain" description="Cytochrome c" evidence="7">
    <location>
        <begin position="324"/>
        <end position="512"/>
    </location>
</feature>
<reference evidence="8 9" key="1">
    <citation type="submission" date="2022-11" db="EMBL/GenBank/DDBJ databases">
        <title>Minimal conservation of predation-associated metabolite biosynthetic gene clusters underscores biosynthetic potential of Myxococcota including descriptions for ten novel species: Archangium lansinium sp. nov., Myxococcus landrumus sp. nov., Nannocystis bai.</title>
        <authorList>
            <person name="Ahearne A."/>
            <person name="Stevens C."/>
            <person name="Dowd S."/>
        </authorList>
    </citation>
    <scope>NUCLEOTIDE SEQUENCE [LARGE SCALE GENOMIC DNA]</scope>
    <source>
        <strain evidence="8 9">BB15-2</strain>
    </source>
</reference>
<evidence type="ECO:0000256" key="2">
    <source>
        <dbReference type="ARBA" id="ARBA00022723"/>
    </source>
</evidence>
<dbReference type="PROSITE" id="PS51007">
    <property type="entry name" value="CYTC"/>
    <property type="match status" value="1"/>
</dbReference>
<evidence type="ECO:0000256" key="5">
    <source>
        <dbReference type="SAM" id="MobiDB-lite"/>
    </source>
</evidence>
<feature type="chain" id="PRO_5045330537" evidence="6">
    <location>
        <begin position="23"/>
        <end position="512"/>
    </location>
</feature>
<dbReference type="Pfam" id="PF21419">
    <property type="entry name" value="RoxA-like_Cyt-c"/>
    <property type="match status" value="1"/>
</dbReference>
<dbReference type="PANTHER" id="PTHR30600:SF9">
    <property type="entry name" value="BLR7738 PROTEIN"/>
    <property type="match status" value="1"/>
</dbReference>
<dbReference type="PANTHER" id="PTHR30600">
    <property type="entry name" value="CYTOCHROME C PEROXIDASE-RELATED"/>
    <property type="match status" value="1"/>
</dbReference>
<gene>
    <name evidence="8" type="ORF">POL25_06055</name>
</gene>
<comment type="caution">
    <text evidence="8">The sequence shown here is derived from an EMBL/GenBank/DDBJ whole genome shotgun (WGS) entry which is preliminary data.</text>
</comment>
<keyword evidence="2 4" id="KW-0479">Metal-binding</keyword>
<dbReference type="RefSeq" id="WP_272084915.1">
    <property type="nucleotide sequence ID" value="NZ_JAQNDL010000001.1"/>
</dbReference>
<dbReference type="Proteomes" id="UP001221686">
    <property type="component" value="Unassembled WGS sequence"/>
</dbReference>
<keyword evidence="3 4" id="KW-0408">Iron</keyword>
<keyword evidence="9" id="KW-1185">Reference proteome</keyword>
<dbReference type="Gene3D" id="1.10.760.10">
    <property type="entry name" value="Cytochrome c-like domain"/>
    <property type="match status" value="1"/>
</dbReference>
<evidence type="ECO:0000256" key="3">
    <source>
        <dbReference type="ARBA" id="ARBA00023004"/>
    </source>
</evidence>
<evidence type="ECO:0000313" key="8">
    <source>
        <dbReference type="EMBL" id="MDC0716444.1"/>
    </source>
</evidence>
<keyword evidence="6" id="KW-0732">Signal</keyword>
<dbReference type="InterPro" id="IPR036909">
    <property type="entry name" value="Cyt_c-like_dom_sf"/>
</dbReference>
<evidence type="ECO:0000313" key="9">
    <source>
        <dbReference type="Proteomes" id="UP001221686"/>
    </source>
</evidence>
<dbReference type="InterPro" id="IPR051395">
    <property type="entry name" value="Cytochrome_c_Peroxidase/MauG"/>
</dbReference>
<dbReference type="EMBL" id="JAQNDL010000001">
    <property type="protein sequence ID" value="MDC0716444.1"/>
    <property type="molecule type" value="Genomic_DNA"/>
</dbReference>
<organism evidence="8 9">
    <name type="scientific">Nannocystis bainbridge</name>
    <dbReference type="NCBI Taxonomy" id="2995303"/>
    <lineage>
        <taxon>Bacteria</taxon>
        <taxon>Pseudomonadati</taxon>
        <taxon>Myxococcota</taxon>
        <taxon>Polyangia</taxon>
        <taxon>Nannocystales</taxon>
        <taxon>Nannocystaceae</taxon>
        <taxon>Nannocystis</taxon>
    </lineage>
</organism>
<evidence type="ECO:0000256" key="1">
    <source>
        <dbReference type="ARBA" id="ARBA00022617"/>
    </source>
</evidence>
<feature type="compositionally biased region" description="Low complexity" evidence="5">
    <location>
        <begin position="27"/>
        <end position="49"/>
    </location>
</feature>
<proteinExistence type="predicted"/>
<evidence type="ECO:0000256" key="4">
    <source>
        <dbReference type="PROSITE-ProRule" id="PRU00433"/>
    </source>
</evidence>
<dbReference type="PROSITE" id="PS51257">
    <property type="entry name" value="PROKAR_LIPOPROTEIN"/>
    <property type="match status" value="1"/>
</dbReference>
<feature type="signal peptide" evidence="6">
    <location>
        <begin position="1"/>
        <end position="22"/>
    </location>
</feature>
<dbReference type="SUPFAM" id="SSF46626">
    <property type="entry name" value="Cytochrome c"/>
    <property type="match status" value="1"/>
</dbReference>
<sequence>MRPVAVLTLLSLASACANTPSAATEQGSASDTSTGSSGSLTESSSGSPTEATSTGDDGEPLCHGGPWERGQPIAAPELPSGDPAAGYTALLTRDYVSCGIPWDLFGFAEGVLGVEEPLPGRAGKNAEVGHAWNVVTLADDSELVVSNCLQCHAGYFNGELIVGLGKASADFTTSLSEFAEPLPDLPETSLANAAFNKFKARAAALGPYSTMMTVGANPAVMFAIILLSHRDPVTLAWSDEPLYELSAELVLPADPPPWWRVGKKTSNFANGMSRGDHRGTMVLASSLCTDSVEEAGPVVDYFADIQAYLASLEAPTYPFAIDEALAADGAQVFECNCAGCHGTYAKDPAAESFPNLLIPLDLIGTDPSFATQAAAGGFYHHLREWFNASFYGMFSEVVTDDPTPGYTAPPLDGIWATAPYFHNGSVPTIALVLDSAARPGAWRRLDYDSTNFDQAALGWPWQPAPAHAEAPASERKFIYDTTLFGYGNRGHTFGDHLDDAERQALLEYLKTL</sequence>
<dbReference type="InterPro" id="IPR009056">
    <property type="entry name" value="Cyt_c-like_dom"/>
</dbReference>
<feature type="region of interest" description="Disordered" evidence="5">
    <location>
        <begin position="20"/>
        <end position="79"/>
    </location>
</feature>
<evidence type="ECO:0000256" key="6">
    <source>
        <dbReference type="SAM" id="SignalP"/>
    </source>
</evidence>
<accession>A0ABT5DS07</accession>
<name>A0ABT5DS07_9BACT</name>
<protein>
    <submittedName>
        <fullName evidence="8">C-type cytochrome</fullName>
    </submittedName>
</protein>